<evidence type="ECO:0000313" key="1">
    <source>
        <dbReference type="EMBL" id="KAG5584226.1"/>
    </source>
</evidence>
<protein>
    <submittedName>
        <fullName evidence="1">Uncharacterized protein</fullName>
    </submittedName>
</protein>
<comment type="caution">
    <text evidence="1">The sequence shown here is derived from an EMBL/GenBank/DDBJ whole genome shotgun (WGS) entry which is preliminary data.</text>
</comment>
<gene>
    <name evidence="1" type="ORF">H5410_044660</name>
</gene>
<proteinExistence type="predicted"/>
<name>A0A9J5X8R4_SOLCO</name>
<dbReference type="Proteomes" id="UP000824120">
    <property type="component" value="Chromosome 9"/>
</dbReference>
<evidence type="ECO:0000313" key="2">
    <source>
        <dbReference type="Proteomes" id="UP000824120"/>
    </source>
</evidence>
<keyword evidence="2" id="KW-1185">Reference proteome</keyword>
<dbReference type="Pfam" id="PF04646">
    <property type="entry name" value="DUF604"/>
    <property type="match status" value="1"/>
</dbReference>
<sequence length="245" mass="28026">MAEIGVHLTHELGFHQMDITGSPRGLLAAHPVAPLVSLHHLGTLRPLFPSTNRLDSVKKLVKAYEKDPSRAVQQTLCCDLNRNWSFSVSMGYSVQLYPWLMNAKELGLPMQTFKIWLGSKEPFTFDTRPNYLDPCKRPIEFYLDQVIGHQNGETFTSYRTFIGHDSNSNKKLCENQKYKSTLTIHMVNVTAPILSLLVWRQVPRRQCCEVIDVIGGVLNMKIRSCNQWEAVTVPFHDNYKVSEYS</sequence>
<dbReference type="PANTHER" id="PTHR10811">
    <property type="entry name" value="FRINGE-RELATED"/>
    <property type="match status" value="1"/>
</dbReference>
<organism evidence="1 2">
    <name type="scientific">Solanum commersonii</name>
    <name type="common">Commerson's wild potato</name>
    <name type="synonym">Commerson's nightshade</name>
    <dbReference type="NCBI Taxonomy" id="4109"/>
    <lineage>
        <taxon>Eukaryota</taxon>
        <taxon>Viridiplantae</taxon>
        <taxon>Streptophyta</taxon>
        <taxon>Embryophyta</taxon>
        <taxon>Tracheophyta</taxon>
        <taxon>Spermatophyta</taxon>
        <taxon>Magnoliopsida</taxon>
        <taxon>eudicotyledons</taxon>
        <taxon>Gunneridae</taxon>
        <taxon>Pentapetalae</taxon>
        <taxon>asterids</taxon>
        <taxon>lamiids</taxon>
        <taxon>Solanales</taxon>
        <taxon>Solanaceae</taxon>
        <taxon>Solanoideae</taxon>
        <taxon>Solaneae</taxon>
        <taxon>Solanum</taxon>
    </lineage>
</organism>
<reference evidence="1 2" key="1">
    <citation type="submission" date="2020-09" db="EMBL/GenBank/DDBJ databases">
        <title>De no assembly of potato wild relative species, Solanum commersonii.</title>
        <authorList>
            <person name="Cho K."/>
        </authorList>
    </citation>
    <scope>NUCLEOTIDE SEQUENCE [LARGE SCALE GENOMIC DNA]</scope>
    <source>
        <strain evidence="1">LZ3.2</strain>
        <tissue evidence="1">Leaf</tissue>
    </source>
</reference>
<dbReference type="AlphaFoldDB" id="A0A9J5X8R4"/>
<dbReference type="OrthoDB" id="421979at2759"/>
<accession>A0A9J5X8R4</accession>
<dbReference type="EMBL" id="JACXVP010000009">
    <property type="protein sequence ID" value="KAG5584226.1"/>
    <property type="molecule type" value="Genomic_DNA"/>
</dbReference>
<dbReference type="InterPro" id="IPR006740">
    <property type="entry name" value="DUF604"/>
</dbReference>